<protein>
    <submittedName>
        <fullName evidence="1">Uncharacterized protein</fullName>
    </submittedName>
</protein>
<gene>
    <name evidence="1" type="ORF">ACG00Y_03175</name>
</gene>
<accession>A0ABW7EZM1</accession>
<evidence type="ECO:0000313" key="2">
    <source>
        <dbReference type="Proteomes" id="UP001606210"/>
    </source>
</evidence>
<dbReference type="EMBL" id="JBIGHV010000001">
    <property type="protein sequence ID" value="MFG6428895.1"/>
    <property type="molecule type" value="Genomic_DNA"/>
</dbReference>
<keyword evidence="2" id="KW-1185">Reference proteome</keyword>
<name>A0ABW7EZM1_9BURK</name>
<reference evidence="1 2" key="1">
    <citation type="submission" date="2024-08" db="EMBL/GenBank/DDBJ databases">
        <authorList>
            <person name="Lu H."/>
        </authorList>
    </citation>
    <scope>NUCLEOTIDE SEQUENCE [LARGE SCALE GENOMIC DNA]</scope>
    <source>
        <strain evidence="1 2">LYH14W</strain>
    </source>
</reference>
<dbReference type="Proteomes" id="UP001606210">
    <property type="component" value="Unassembled WGS sequence"/>
</dbReference>
<organism evidence="1 2">
    <name type="scientific">Pelomonas parva</name>
    <dbReference type="NCBI Taxonomy" id="3299032"/>
    <lineage>
        <taxon>Bacteria</taxon>
        <taxon>Pseudomonadati</taxon>
        <taxon>Pseudomonadota</taxon>
        <taxon>Betaproteobacteria</taxon>
        <taxon>Burkholderiales</taxon>
        <taxon>Sphaerotilaceae</taxon>
        <taxon>Roseateles</taxon>
    </lineage>
</organism>
<dbReference type="RefSeq" id="WP_394475892.1">
    <property type="nucleotide sequence ID" value="NZ_JBIGHV010000001.1"/>
</dbReference>
<comment type="caution">
    <text evidence="1">The sequence shown here is derived from an EMBL/GenBank/DDBJ whole genome shotgun (WGS) entry which is preliminary data.</text>
</comment>
<sequence>MTKSLSSIADFDAALLSEYTRFRSLVPSASNAYVQRRFAQYCVFPELGWALLGVGENEALAANDPSILYATITRFLKCAHHCWGPTDETGLHWGGHDFCALVVPSLYSAFLGNAYIASAFNCGRPMSRNGSGAYVHAANLMVCIECPTWPFRAKAVTLAEAFVSSKSRTKTDKTFVSFFIAVLAQDRRAMTEALVEFSNGYGKSDWGRHKPWTAATLIQALVTYAGSRVAEPVDVQTHRSLVSEDRIQLWSAMQQTLNKLALAQHKFPEPLGFLNDLEFE</sequence>
<evidence type="ECO:0000313" key="1">
    <source>
        <dbReference type="EMBL" id="MFG6428895.1"/>
    </source>
</evidence>
<proteinExistence type="predicted"/>